<dbReference type="AlphaFoldDB" id="S9V341"/>
<protein>
    <submittedName>
        <fullName evidence="1">Uncharacterized protein</fullName>
    </submittedName>
</protein>
<evidence type="ECO:0000313" key="2">
    <source>
        <dbReference type="Proteomes" id="UP000015354"/>
    </source>
</evidence>
<reference evidence="1 2" key="1">
    <citation type="journal article" date="2013" name="PLoS ONE">
        <title>Predicting the Proteins of Angomonas deanei, Strigomonas culicis and Their Respective Endosymbionts Reveals New Aspects of the Trypanosomatidae Family.</title>
        <authorList>
            <person name="Motta M.C."/>
            <person name="Martins A.C."/>
            <person name="de Souza S.S."/>
            <person name="Catta-Preta C.M."/>
            <person name="Silva R."/>
            <person name="Klein C.C."/>
            <person name="de Almeida L.G."/>
            <person name="de Lima Cunha O."/>
            <person name="Ciapina L.P."/>
            <person name="Brocchi M."/>
            <person name="Colabardini A.C."/>
            <person name="de Araujo Lima B."/>
            <person name="Machado C.R."/>
            <person name="de Almeida Soares C.M."/>
            <person name="Probst C.M."/>
            <person name="de Menezes C.B."/>
            <person name="Thompson C.E."/>
            <person name="Bartholomeu D.C."/>
            <person name="Gradia D.F."/>
            <person name="Pavoni D.P."/>
            <person name="Grisard E.C."/>
            <person name="Fantinatti-Garboggini F."/>
            <person name="Marchini F.K."/>
            <person name="Rodrigues-Luiz G.F."/>
            <person name="Wagner G."/>
            <person name="Goldman G.H."/>
            <person name="Fietto J.L."/>
            <person name="Elias M.C."/>
            <person name="Goldman M.H."/>
            <person name="Sagot M.F."/>
            <person name="Pereira M."/>
            <person name="Stoco P.H."/>
            <person name="de Mendonca-Neto R.P."/>
            <person name="Teixeira S.M."/>
            <person name="Maciel T.E."/>
            <person name="de Oliveira Mendes T.A."/>
            <person name="Urmenyi T.P."/>
            <person name="de Souza W."/>
            <person name="Schenkman S."/>
            <person name="de Vasconcelos A.T."/>
        </authorList>
    </citation>
    <scope>NUCLEOTIDE SEQUENCE [LARGE SCALE GENOMIC DNA]</scope>
</reference>
<gene>
    <name evidence="1" type="ORF">STCU_10737</name>
</gene>
<name>S9V341_9TRYP</name>
<evidence type="ECO:0000313" key="1">
    <source>
        <dbReference type="EMBL" id="EPY17240.1"/>
    </source>
</evidence>
<dbReference type="Proteomes" id="UP000015354">
    <property type="component" value="Unassembled WGS sequence"/>
</dbReference>
<accession>S9V341</accession>
<dbReference type="EMBL" id="ATMH01010590">
    <property type="protein sequence ID" value="EPY17240.1"/>
    <property type="molecule type" value="Genomic_DNA"/>
</dbReference>
<organism evidence="1 2">
    <name type="scientific">Strigomonas culicis</name>
    <dbReference type="NCBI Taxonomy" id="28005"/>
    <lineage>
        <taxon>Eukaryota</taxon>
        <taxon>Discoba</taxon>
        <taxon>Euglenozoa</taxon>
        <taxon>Kinetoplastea</taxon>
        <taxon>Metakinetoplastina</taxon>
        <taxon>Trypanosomatida</taxon>
        <taxon>Trypanosomatidae</taxon>
        <taxon>Strigomonadinae</taxon>
        <taxon>Strigomonas</taxon>
    </lineage>
</organism>
<comment type="caution">
    <text evidence="1">The sequence shown here is derived from an EMBL/GenBank/DDBJ whole genome shotgun (WGS) entry which is preliminary data.</text>
</comment>
<sequence>MVVRGDARRQPVGEAHQLVGDGCTAAVVRRRPPQEQHPLPAIDRRRRWRHRHGGHTLLEVRCGLLEEVPVVVDQGLWGARQ</sequence>
<keyword evidence="2" id="KW-1185">Reference proteome</keyword>
<proteinExistence type="predicted"/>